<dbReference type="InterPro" id="IPR013321">
    <property type="entry name" value="Arc_rbn_hlx_hlx"/>
</dbReference>
<protein>
    <recommendedName>
        <fullName evidence="3">Ribbon-helix-helix protein CopG domain-containing protein</fullName>
    </recommendedName>
</protein>
<evidence type="ECO:0000313" key="1">
    <source>
        <dbReference type="EMBL" id="OGY22884.1"/>
    </source>
</evidence>
<proteinExistence type="predicted"/>
<dbReference type="STRING" id="1802593.A2172_03005"/>
<dbReference type="GO" id="GO:0006355">
    <property type="term" value="P:regulation of DNA-templated transcription"/>
    <property type="evidence" value="ECO:0007669"/>
    <property type="project" value="InterPro"/>
</dbReference>
<dbReference type="EMBL" id="MHCP01000030">
    <property type="protein sequence ID" value="OGY22884.1"/>
    <property type="molecule type" value="Genomic_DNA"/>
</dbReference>
<evidence type="ECO:0000313" key="2">
    <source>
        <dbReference type="Proteomes" id="UP000176631"/>
    </source>
</evidence>
<gene>
    <name evidence="1" type="ORF">A2172_03005</name>
</gene>
<comment type="caution">
    <text evidence="1">The sequence shown here is derived from an EMBL/GenBank/DDBJ whole genome shotgun (WGS) entry which is preliminary data.</text>
</comment>
<dbReference type="Gene3D" id="1.10.1220.10">
    <property type="entry name" value="Met repressor-like"/>
    <property type="match status" value="1"/>
</dbReference>
<organism evidence="1 2">
    <name type="scientific">Candidatus Woykebacteria bacterium RBG_13_40_15</name>
    <dbReference type="NCBI Taxonomy" id="1802593"/>
    <lineage>
        <taxon>Bacteria</taxon>
        <taxon>Candidatus Woykeibacteriota</taxon>
    </lineage>
</organism>
<accession>A0A1G1W5J9</accession>
<dbReference type="AlphaFoldDB" id="A0A1G1W5J9"/>
<sequence length="78" mass="8928">MKPESLPRKILNVSITPTIENEVTSIAKQEQKTKSEVVRDAIRQYSISRSLNKIYAYGRERSQSLGIETYEDIERIAG</sequence>
<reference evidence="1 2" key="1">
    <citation type="journal article" date="2016" name="Nat. Commun.">
        <title>Thousands of microbial genomes shed light on interconnected biogeochemical processes in an aquifer system.</title>
        <authorList>
            <person name="Anantharaman K."/>
            <person name="Brown C.T."/>
            <person name="Hug L.A."/>
            <person name="Sharon I."/>
            <person name="Castelle C.J."/>
            <person name="Probst A.J."/>
            <person name="Thomas B.C."/>
            <person name="Singh A."/>
            <person name="Wilkins M.J."/>
            <person name="Karaoz U."/>
            <person name="Brodie E.L."/>
            <person name="Williams K.H."/>
            <person name="Hubbard S.S."/>
            <person name="Banfield J.F."/>
        </authorList>
    </citation>
    <scope>NUCLEOTIDE SEQUENCE [LARGE SCALE GENOMIC DNA]</scope>
</reference>
<dbReference type="Proteomes" id="UP000176631">
    <property type="component" value="Unassembled WGS sequence"/>
</dbReference>
<name>A0A1G1W5J9_9BACT</name>
<evidence type="ECO:0008006" key="3">
    <source>
        <dbReference type="Google" id="ProtNLM"/>
    </source>
</evidence>